<gene>
    <name evidence="2" type="ORF">AB5J54_02440</name>
</gene>
<dbReference type="AlphaFoldDB" id="A0AB39SS41"/>
<sequence length="1183" mass="124447">MISTADQLLAALEPLPHAARLRFTAVTAHRLASRGGLRPLLTALDARGPYERRLAALAALAAGDAEHLIARLGDPDPVVRRYALRGARRLPVADSAVKAAYDDAPAVVRADLARLLRDGSRSGLAERLVLRVRTEYGDRDAALLLPGCSTEFTARLLPEVAGALAFEDWSTLAVRHPVAVLDHAERELAGIPERLRGLWWKRHAAGIAAALPAAPERVLGLLERYGPDNLPGPVSDRLGELVAVDAERVARWFADPRRMAERWERTPGRAVMRRLVAADPPSLPRLGARWFHREAFRVLLRSVPPARRAGFVDAVVEAGDPHKNVRAHQGVLALLPTTERHARARAAIEEIRGERHACWDVWGLLALLPPSEARPRLLAGLRTDDAEERGVLWYQLVVNAGHAGDPEQVAEVLALAAGRLAHERDPVREEALSACAELSAPLLAAALGAGTPAGGTGADALERLCRDALGARDCSYGTRDTIRTLAVNLLAAATEAPADDTGTAAGEAAVGASGSAATDAPADAPGTAATDAPADAPATAAARTAVRLVEALTAHTGTLELGRLGPLMRGSGAGILLGVLGPWLDRAAARGDVTPLLTLVASAGRRAHRIPELQDRLAQALRICPDGVFGEVAAAWLTDRATRGDRAAELLAREPSAAFVPQVLAVLAAERTDLLDRALPETPLPDGRFPAAGAPRPLPPFRYADRWLPRQQEAAVRLAAAVVADDGRGLDERAALLRTVAPVPTYGRSLLRQYTAMEPTAAARVEPPLLAAALDAAAHTDDPAAALGALLDHAGDEQAGAAWSAATRAAAHARPSRVAALLRDVLTRETGVKVTVRKAAARLAARHLPRGAATALLSTVARTPGIHPDVQATVVGLAPTLLPDREMWALLEATAADGPADARRVLLEVNPADLAPPHRSRYGELVARIASVPEEQAAEGALFALRDWARYTPAAGAALADVCTDLASPWNADRAGYGLTELARSELPHPIGGAAPGSLLHGVVDRLLALVAAGEPEGGGRGRDLPARRRLHSLLGSSIHDHRMCAALARQLAAEPAVAATRTALLVRAIDLEASERDLLLSLRALAAAIEERPVLAARVAEDVEETHRYGTPLPGPGAVLAAVRVLGDAGGLVEGLLAVALASVLGTRLDWPEPCRAAVLALRGHPDREVRETAYATVLGGR</sequence>
<accession>A0AB39SS41</accession>
<feature type="region of interest" description="Disordered" evidence="1">
    <location>
        <begin position="515"/>
        <end position="536"/>
    </location>
</feature>
<dbReference type="RefSeq" id="WP_369142183.1">
    <property type="nucleotide sequence ID" value="NZ_CP163444.1"/>
</dbReference>
<evidence type="ECO:0008006" key="3">
    <source>
        <dbReference type="Google" id="ProtNLM"/>
    </source>
</evidence>
<name>A0AB39SS41_9ACTN</name>
<evidence type="ECO:0000256" key="1">
    <source>
        <dbReference type="SAM" id="MobiDB-lite"/>
    </source>
</evidence>
<dbReference type="EMBL" id="CP163444">
    <property type="protein sequence ID" value="XDQ69442.1"/>
    <property type="molecule type" value="Genomic_DNA"/>
</dbReference>
<organism evidence="2">
    <name type="scientific">Streptomyces sp. R44</name>
    <dbReference type="NCBI Taxonomy" id="3238633"/>
    <lineage>
        <taxon>Bacteria</taxon>
        <taxon>Bacillati</taxon>
        <taxon>Actinomycetota</taxon>
        <taxon>Actinomycetes</taxon>
        <taxon>Kitasatosporales</taxon>
        <taxon>Streptomycetaceae</taxon>
        <taxon>Streptomyces</taxon>
    </lineage>
</organism>
<protein>
    <recommendedName>
        <fullName evidence="3">HEAT repeat domain-containing protein</fullName>
    </recommendedName>
</protein>
<proteinExistence type="predicted"/>
<evidence type="ECO:0000313" key="2">
    <source>
        <dbReference type="EMBL" id="XDQ69442.1"/>
    </source>
</evidence>
<reference evidence="2" key="1">
    <citation type="submission" date="2024-07" db="EMBL/GenBank/DDBJ databases">
        <authorList>
            <person name="Yu S.T."/>
        </authorList>
    </citation>
    <scope>NUCLEOTIDE SEQUENCE</scope>
    <source>
        <strain evidence="2">R44</strain>
    </source>
</reference>